<dbReference type="RefSeq" id="WP_118942744.1">
    <property type="nucleotide sequence ID" value="NZ_CP032125.1"/>
</dbReference>
<feature type="signal peptide" evidence="1">
    <location>
        <begin position="1"/>
        <end position="21"/>
    </location>
</feature>
<dbReference type="KEGG" id="pamo:BAR1_09175"/>
<gene>
    <name evidence="2" type="ORF">BAR1_09175</name>
</gene>
<evidence type="ECO:0000313" key="3">
    <source>
        <dbReference type="Proteomes" id="UP000261704"/>
    </source>
</evidence>
<dbReference type="OrthoDB" id="8481453at2"/>
<organism evidence="2 3">
    <name type="scientific">Profundibacter amoris</name>
    <dbReference type="NCBI Taxonomy" id="2171755"/>
    <lineage>
        <taxon>Bacteria</taxon>
        <taxon>Pseudomonadati</taxon>
        <taxon>Pseudomonadota</taxon>
        <taxon>Alphaproteobacteria</taxon>
        <taxon>Rhodobacterales</taxon>
        <taxon>Paracoccaceae</taxon>
        <taxon>Profundibacter</taxon>
    </lineage>
</organism>
<feature type="chain" id="PRO_5017013768" description="VWA domain-containing protein" evidence="1">
    <location>
        <begin position="22"/>
        <end position="229"/>
    </location>
</feature>
<accession>A0A347UGW0</accession>
<dbReference type="Proteomes" id="UP000261704">
    <property type="component" value="Chromosome"/>
</dbReference>
<proteinExistence type="predicted"/>
<dbReference type="EMBL" id="CP032125">
    <property type="protein sequence ID" value="AXX98088.1"/>
    <property type="molecule type" value="Genomic_DNA"/>
</dbReference>
<keyword evidence="1" id="KW-0732">Signal</keyword>
<keyword evidence="3" id="KW-1185">Reference proteome</keyword>
<protein>
    <recommendedName>
        <fullName evidence="4">VWA domain-containing protein</fullName>
    </recommendedName>
</protein>
<reference evidence="2 3" key="1">
    <citation type="submission" date="2018-09" db="EMBL/GenBank/DDBJ databases">
        <title>Profundibacter amoris BAR1 gen. nov., sp. nov., a new member of the Roseobacter clade isolated at Lokis Castle Vent Field on the Arctic Mid-Oceanic Ridge.</title>
        <authorList>
            <person name="Le Moine Bauer S."/>
            <person name="Sjoeberg A.G."/>
            <person name="L'Haridon S."/>
            <person name="Stokke R."/>
            <person name="Roalkvam I."/>
            <person name="Steen I.H."/>
            <person name="Dahle H."/>
        </authorList>
    </citation>
    <scope>NUCLEOTIDE SEQUENCE [LARGE SCALE GENOMIC DNA]</scope>
    <source>
        <strain evidence="2 3">BAR1</strain>
    </source>
</reference>
<evidence type="ECO:0000313" key="2">
    <source>
        <dbReference type="EMBL" id="AXX98088.1"/>
    </source>
</evidence>
<dbReference type="AlphaFoldDB" id="A0A347UGW0"/>
<name>A0A347UGW0_9RHOB</name>
<sequence length="229" mass="24309">MKLKSSLLAASFLVAASAASGQEDVNSTMFAVDISGSVGHLFDQIVADETAEYVGGYIAGLDNPHRIWMLSFGEPGQAHRLINIKAMVTERRGSNARALSSQFSAYFRALPGLVQSGDLTPQNSTSIIEFLHALEPVCARGKTRVIMFTDGIEWSAAVDGPGLMSGAVRLPMPSEEFLSGCQIEMLGVGQVKGTMSAEGLAGRLIPQWEAFLGAAGADAVRVMGSFYNF</sequence>
<evidence type="ECO:0000256" key="1">
    <source>
        <dbReference type="SAM" id="SignalP"/>
    </source>
</evidence>
<evidence type="ECO:0008006" key="4">
    <source>
        <dbReference type="Google" id="ProtNLM"/>
    </source>
</evidence>